<dbReference type="Pfam" id="PF07980">
    <property type="entry name" value="SusD_RagB"/>
    <property type="match status" value="1"/>
</dbReference>
<comment type="similarity">
    <text evidence="2">Belongs to the SusD family.</text>
</comment>
<reference evidence="8 9" key="1">
    <citation type="submission" date="2013-04" db="EMBL/GenBank/DDBJ databases">
        <title>The Genome Sequence of Parabacteroides gordonii DSM 23371.</title>
        <authorList>
            <consortium name="The Broad Institute Genomics Platform"/>
            <person name="Earl A."/>
            <person name="Ward D."/>
            <person name="Feldgarden M."/>
            <person name="Gevers D."/>
            <person name="Martens E."/>
            <person name="Sakamoto M."/>
            <person name="Benno Y."/>
            <person name="Suzuki N."/>
            <person name="Matsunaga N."/>
            <person name="Koshihara K."/>
            <person name="Seki M."/>
            <person name="Komiya H."/>
            <person name="Walker B."/>
            <person name="Young S."/>
            <person name="Zeng Q."/>
            <person name="Gargeya S."/>
            <person name="Fitzgerald M."/>
            <person name="Haas B."/>
            <person name="Abouelleil A."/>
            <person name="Allen A.W."/>
            <person name="Alvarado L."/>
            <person name="Arachchi H.M."/>
            <person name="Berlin A.M."/>
            <person name="Chapman S.B."/>
            <person name="Gainer-Dewar J."/>
            <person name="Goldberg J."/>
            <person name="Griggs A."/>
            <person name="Gujja S."/>
            <person name="Hansen M."/>
            <person name="Howarth C."/>
            <person name="Imamovic A."/>
            <person name="Ireland A."/>
            <person name="Larimer J."/>
            <person name="McCowan C."/>
            <person name="Murphy C."/>
            <person name="Pearson M."/>
            <person name="Poon T.W."/>
            <person name="Priest M."/>
            <person name="Roberts A."/>
            <person name="Saif S."/>
            <person name="Shea T."/>
            <person name="Sisk P."/>
            <person name="Sykes S."/>
            <person name="Wortman J."/>
            <person name="Nusbaum C."/>
            <person name="Birren B."/>
        </authorList>
    </citation>
    <scope>NUCLEOTIDE SEQUENCE [LARGE SCALE GENOMIC DNA]</scope>
    <source>
        <strain evidence="8 9">MS-1</strain>
    </source>
</reference>
<dbReference type="InterPro" id="IPR011990">
    <property type="entry name" value="TPR-like_helical_dom_sf"/>
</dbReference>
<evidence type="ECO:0000256" key="4">
    <source>
        <dbReference type="ARBA" id="ARBA00023136"/>
    </source>
</evidence>
<dbReference type="Gene3D" id="2.20.20.130">
    <property type="match status" value="1"/>
</dbReference>
<comment type="subcellular location">
    <subcellularLocation>
        <location evidence="1">Cell outer membrane</location>
    </subcellularLocation>
</comment>
<dbReference type="Proteomes" id="UP000033035">
    <property type="component" value="Unassembled WGS sequence"/>
</dbReference>
<dbReference type="CDD" id="cd08977">
    <property type="entry name" value="SusD"/>
    <property type="match status" value="1"/>
</dbReference>
<comment type="caution">
    <text evidence="8">The sequence shown here is derived from an EMBL/GenBank/DDBJ whole genome shotgun (WGS) entry which is preliminary data.</text>
</comment>
<dbReference type="SUPFAM" id="SSF48452">
    <property type="entry name" value="TPR-like"/>
    <property type="match status" value="1"/>
</dbReference>
<evidence type="ECO:0000256" key="3">
    <source>
        <dbReference type="ARBA" id="ARBA00022729"/>
    </source>
</evidence>
<feature type="domain" description="SusD-like N-terminal" evidence="7">
    <location>
        <begin position="74"/>
        <end position="235"/>
    </location>
</feature>
<evidence type="ECO:0000259" key="7">
    <source>
        <dbReference type="Pfam" id="PF14322"/>
    </source>
</evidence>
<proteinExistence type="inferred from homology"/>
<keyword evidence="9" id="KW-1185">Reference proteome</keyword>
<dbReference type="PATRIC" id="fig|1203610.3.peg.4402"/>
<dbReference type="RefSeq" id="WP_028729176.1">
    <property type="nucleotide sequence ID" value="NZ_KE386763.1"/>
</dbReference>
<evidence type="ECO:0000256" key="5">
    <source>
        <dbReference type="ARBA" id="ARBA00023237"/>
    </source>
</evidence>
<dbReference type="InterPro" id="IPR033985">
    <property type="entry name" value="SusD-like_N"/>
</dbReference>
<dbReference type="HOGENOM" id="CLU_015553_3_5_10"/>
<name>A0A0F5IUP0_9BACT</name>
<dbReference type="Gene3D" id="1.25.40.390">
    <property type="match status" value="1"/>
</dbReference>
<dbReference type="InterPro" id="IPR012944">
    <property type="entry name" value="SusD_RagB_dom"/>
</dbReference>
<dbReference type="Pfam" id="PF14322">
    <property type="entry name" value="SusD-like_3"/>
    <property type="match status" value="1"/>
</dbReference>
<evidence type="ECO:0000256" key="2">
    <source>
        <dbReference type="ARBA" id="ARBA00006275"/>
    </source>
</evidence>
<protein>
    <recommendedName>
        <fullName evidence="10">RagB/SusD domain-containing protein</fullName>
    </recommendedName>
</protein>
<dbReference type="GO" id="GO:0009279">
    <property type="term" value="C:cell outer membrane"/>
    <property type="evidence" value="ECO:0007669"/>
    <property type="project" value="UniProtKB-SubCell"/>
</dbReference>
<keyword evidence="4" id="KW-0472">Membrane</keyword>
<keyword evidence="3" id="KW-0732">Signal</keyword>
<evidence type="ECO:0000313" key="9">
    <source>
        <dbReference type="Proteomes" id="UP000033035"/>
    </source>
</evidence>
<keyword evidence="5" id="KW-0998">Cell outer membrane</keyword>
<evidence type="ECO:0000256" key="1">
    <source>
        <dbReference type="ARBA" id="ARBA00004442"/>
    </source>
</evidence>
<accession>A0A0F5IUP0</accession>
<dbReference type="AlphaFoldDB" id="A0A0F5IUP0"/>
<gene>
    <name evidence="8" type="ORF">HMPREF1536_04325</name>
</gene>
<evidence type="ECO:0000259" key="6">
    <source>
        <dbReference type="Pfam" id="PF07980"/>
    </source>
</evidence>
<evidence type="ECO:0000313" key="8">
    <source>
        <dbReference type="EMBL" id="KKB49261.1"/>
    </source>
</evidence>
<dbReference type="STRING" id="1203610.HMPREF1536_04325"/>
<evidence type="ECO:0008006" key="10">
    <source>
        <dbReference type="Google" id="ProtNLM"/>
    </source>
</evidence>
<organism evidence="8 9">
    <name type="scientific">Parabacteroides gordonii MS-1 = DSM 23371</name>
    <dbReference type="NCBI Taxonomy" id="1203610"/>
    <lineage>
        <taxon>Bacteria</taxon>
        <taxon>Pseudomonadati</taxon>
        <taxon>Bacteroidota</taxon>
        <taxon>Bacteroidia</taxon>
        <taxon>Bacteroidales</taxon>
        <taxon>Tannerellaceae</taxon>
        <taxon>Parabacteroides</taxon>
    </lineage>
</organism>
<sequence length="495" mass="54590">MKHTFIYLFAATSLLCTSCSGDWLNLDPSTSVTTSQAIRTLEEAQIALNGIYRIAASHSYYGDNYLYYADCRGEDVQARISKGPGKRVSPYYEFNVTADDALNITRVWNQPYNVIHQANSLLERIESGEVTTDNTAALDCIKAEALALRGLALFDLTRLFGMPYTLDNGASLGVAIEIKTTLPTHQPARNTVAECYGQAIDDMTEALNLSALSTDKKDGFLNVWSVKALLSRIYLYMNNNEKALALAKEVINNGGLYKLFTHEEYPTVWGKDFNSESLFEFYYTLSEPDGGTGGEGAPMVYADNVKDWNNLVLTKAFLDLLGEDPDDVRHILNRLPQKPEEDILPEGSTGHPKYLNKYPGKTGENPQDNDICVVRLSEVYLNAAEAAFKLGGAENLAFSLDCLNAIVSRANPAKSVQASELSLERILKERRKELVGEGHAFFDAMRNDLPVTRTGGWHLPSVAGAAVITPSDLRVALPIPQTEIDANPNMVQNPR</sequence>
<dbReference type="Gene3D" id="1.25.40.900">
    <property type="match status" value="1"/>
</dbReference>
<feature type="domain" description="RagB/SusD" evidence="6">
    <location>
        <begin position="353"/>
        <end position="494"/>
    </location>
</feature>
<dbReference type="EMBL" id="AQHW01000025">
    <property type="protein sequence ID" value="KKB49261.1"/>
    <property type="molecule type" value="Genomic_DNA"/>
</dbReference>